<proteinExistence type="predicted"/>
<gene>
    <name evidence="1" type="ORF">BEI61_04017</name>
</gene>
<organism evidence="1 2">
    <name type="scientific">Eisenbergiella tayi</name>
    <dbReference type="NCBI Taxonomy" id="1432052"/>
    <lineage>
        <taxon>Bacteria</taxon>
        <taxon>Bacillati</taxon>
        <taxon>Bacillota</taxon>
        <taxon>Clostridia</taxon>
        <taxon>Lachnospirales</taxon>
        <taxon>Lachnospiraceae</taxon>
        <taxon>Eisenbergiella</taxon>
    </lineage>
</organism>
<name>A0A1E3A387_9FIRM</name>
<dbReference type="Proteomes" id="UP000094067">
    <property type="component" value="Unassembled WGS sequence"/>
</dbReference>
<sequence length="87" mass="9839">MIREIKQIVENYINNRNMASLVIGTYDGKYIVTDKQKMKIPMSCVAGNLLSSLKIGDRVYLFQNDGGADFYLLEIIGLPAVLEERKP</sequence>
<dbReference type="GeneID" id="97990596"/>
<evidence type="ECO:0000313" key="2">
    <source>
        <dbReference type="Proteomes" id="UP000094067"/>
    </source>
</evidence>
<reference evidence="1 2" key="1">
    <citation type="submission" date="2016-07" db="EMBL/GenBank/DDBJ databases">
        <title>Characterization of isolates of Eisenbergiella tayi derived from blood cultures, using whole genome sequencing.</title>
        <authorList>
            <person name="Burdz T."/>
            <person name="Wiebe D."/>
            <person name="Huynh C."/>
            <person name="Bernard K."/>
        </authorList>
    </citation>
    <scope>NUCLEOTIDE SEQUENCE [LARGE SCALE GENOMIC DNA]</scope>
    <source>
        <strain evidence="1 2">NML 110608</strain>
    </source>
</reference>
<comment type="caution">
    <text evidence="1">The sequence shown here is derived from an EMBL/GenBank/DDBJ whole genome shotgun (WGS) entry which is preliminary data.</text>
</comment>
<dbReference type="RefSeq" id="WP_069153752.1">
    <property type="nucleotide sequence ID" value="NZ_MCGH01000003.1"/>
</dbReference>
<evidence type="ECO:0000313" key="1">
    <source>
        <dbReference type="EMBL" id="ODM03223.1"/>
    </source>
</evidence>
<protein>
    <submittedName>
        <fullName evidence="1">Uncharacterized protein</fullName>
    </submittedName>
</protein>
<dbReference type="EMBL" id="MCGH01000003">
    <property type="protein sequence ID" value="ODM03223.1"/>
    <property type="molecule type" value="Genomic_DNA"/>
</dbReference>
<dbReference type="AlphaFoldDB" id="A0A1E3A387"/>
<accession>A0A1E3A387</accession>